<keyword evidence="5" id="KW-1185">Reference proteome</keyword>
<evidence type="ECO:0000259" key="3">
    <source>
        <dbReference type="Pfam" id="PF03544"/>
    </source>
</evidence>
<gene>
    <name evidence="4" type="ORF">C5O00_03530</name>
</gene>
<dbReference type="Proteomes" id="UP000238442">
    <property type="component" value="Chromosome"/>
</dbReference>
<evidence type="ECO:0000256" key="2">
    <source>
        <dbReference type="SAM" id="Phobius"/>
    </source>
</evidence>
<name>A0A2S0HUI0_9FLAO</name>
<dbReference type="Gene3D" id="3.30.1150.10">
    <property type="match status" value="1"/>
</dbReference>
<evidence type="ECO:0000313" key="5">
    <source>
        <dbReference type="Proteomes" id="UP000238442"/>
    </source>
</evidence>
<feature type="transmembrane region" description="Helical" evidence="2">
    <location>
        <begin position="33"/>
        <end position="50"/>
    </location>
</feature>
<dbReference type="KEGG" id="aue:C5O00_03530"/>
<dbReference type="SUPFAM" id="SSF74653">
    <property type="entry name" value="TolA/TonB C-terminal domain"/>
    <property type="match status" value="1"/>
</dbReference>
<sequence>MKPSVQNFKSDQPKMLSKREDKKSVNHKWNSRLYFQLGLIVSLAITIVVIESTYGLTVIKDVAVGKDPIMDPPTVIYEIDKPKPVVVPVAKVEEQKPVVRKKVISEQIAVVKNDLTMNIETPVAATDTPTIPVNTTTETTKPTTIVNPTMDVLSVEFVPVFPGCESSGSNEERRMCMQDKIRAFISKKFNTDEFSYLDSGKKFRIDVQFMIDKNGNVQNVMSRAPERSLEHEAERVINLLPTLKPGMQGNTPVDVIYRIPIIFKTN</sequence>
<dbReference type="GO" id="GO:0055085">
    <property type="term" value="P:transmembrane transport"/>
    <property type="evidence" value="ECO:0007669"/>
    <property type="project" value="InterPro"/>
</dbReference>
<dbReference type="RefSeq" id="WP_105215002.1">
    <property type="nucleotide sequence ID" value="NZ_CP027062.1"/>
</dbReference>
<feature type="region of interest" description="Disordered" evidence="1">
    <location>
        <begin position="1"/>
        <end position="23"/>
    </location>
</feature>
<feature type="domain" description="TonB C-terminal" evidence="3">
    <location>
        <begin position="204"/>
        <end position="264"/>
    </location>
</feature>
<protein>
    <recommendedName>
        <fullName evidence="3">TonB C-terminal domain-containing protein</fullName>
    </recommendedName>
</protein>
<dbReference type="InterPro" id="IPR037682">
    <property type="entry name" value="TonB_C"/>
</dbReference>
<keyword evidence="2" id="KW-1133">Transmembrane helix</keyword>
<keyword evidence="2" id="KW-0472">Membrane</keyword>
<dbReference type="EMBL" id="CP027062">
    <property type="protein sequence ID" value="AVI50285.1"/>
    <property type="molecule type" value="Genomic_DNA"/>
</dbReference>
<proteinExistence type="predicted"/>
<evidence type="ECO:0000313" key="4">
    <source>
        <dbReference type="EMBL" id="AVI50285.1"/>
    </source>
</evidence>
<dbReference type="AlphaFoldDB" id="A0A2S0HUI0"/>
<dbReference type="Pfam" id="PF03544">
    <property type="entry name" value="TonB_C"/>
    <property type="match status" value="1"/>
</dbReference>
<feature type="compositionally biased region" description="Polar residues" evidence="1">
    <location>
        <begin position="1"/>
        <end position="10"/>
    </location>
</feature>
<accession>A0A2S0HUI0</accession>
<organism evidence="4 5">
    <name type="scientific">Pukyongia salina</name>
    <dbReference type="NCBI Taxonomy" id="2094025"/>
    <lineage>
        <taxon>Bacteria</taxon>
        <taxon>Pseudomonadati</taxon>
        <taxon>Bacteroidota</taxon>
        <taxon>Flavobacteriia</taxon>
        <taxon>Flavobacteriales</taxon>
        <taxon>Flavobacteriaceae</taxon>
        <taxon>Pukyongia</taxon>
    </lineage>
</organism>
<evidence type="ECO:0000256" key="1">
    <source>
        <dbReference type="SAM" id="MobiDB-lite"/>
    </source>
</evidence>
<dbReference type="OrthoDB" id="1522859at2"/>
<reference evidence="4 5" key="1">
    <citation type="submission" date="2018-02" db="EMBL/GenBank/DDBJ databases">
        <title>Genomic analysis of the strain RR4-38 isolated from a seawater recirculating aquaculture system.</title>
        <authorList>
            <person name="Kim Y.-S."/>
            <person name="Jang Y.H."/>
            <person name="Kim K.-H."/>
        </authorList>
    </citation>
    <scope>NUCLEOTIDE SEQUENCE [LARGE SCALE GENOMIC DNA]</scope>
    <source>
        <strain evidence="4 5">RR4-38</strain>
    </source>
</reference>
<keyword evidence="2" id="KW-0812">Transmembrane</keyword>